<dbReference type="GO" id="GO:0006777">
    <property type="term" value="P:Mo-molybdopterin cofactor biosynthetic process"/>
    <property type="evidence" value="ECO:0007669"/>
    <property type="project" value="InterPro"/>
</dbReference>
<gene>
    <name evidence="4" type="ORF">CDA63_07400</name>
</gene>
<name>A0A246FM73_9BACT</name>
<dbReference type="InterPro" id="IPR012675">
    <property type="entry name" value="Beta-grasp_dom_sf"/>
</dbReference>
<evidence type="ECO:0000256" key="3">
    <source>
        <dbReference type="ARBA" id="ARBA00024247"/>
    </source>
</evidence>
<dbReference type="EMBL" id="NIRR01000008">
    <property type="protein sequence ID" value="OWP63831.1"/>
    <property type="molecule type" value="Genomic_DNA"/>
</dbReference>
<dbReference type="SUPFAM" id="SSF54285">
    <property type="entry name" value="MoaD/ThiS"/>
    <property type="match status" value="1"/>
</dbReference>
<dbReference type="AlphaFoldDB" id="A0A246FM73"/>
<dbReference type="OrthoDB" id="598356at2"/>
<keyword evidence="1" id="KW-0547">Nucleotide-binding</keyword>
<comment type="similarity">
    <text evidence="2">Belongs to the MoaD family.</text>
</comment>
<accession>A0A246FM73</accession>
<dbReference type="Gene3D" id="3.10.20.30">
    <property type="match status" value="1"/>
</dbReference>
<organism evidence="4 5">
    <name type="scientific">Hymenobacter amundsenii</name>
    <dbReference type="NCBI Taxonomy" id="2006685"/>
    <lineage>
        <taxon>Bacteria</taxon>
        <taxon>Pseudomonadati</taxon>
        <taxon>Bacteroidota</taxon>
        <taxon>Cytophagia</taxon>
        <taxon>Cytophagales</taxon>
        <taxon>Hymenobacteraceae</taxon>
        <taxon>Hymenobacter</taxon>
    </lineage>
</organism>
<dbReference type="PANTHER" id="PTHR33359">
    <property type="entry name" value="MOLYBDOPTERIN SYNTHASE SULFUR CARRIER SUBUNIT"/>
    <property type="match status" value="1"/>
</dbReference>
<dbReference type="CDD" id="cd00754">
    <property type="entry name" value="Ubl_MoaD"/>
    <property type="match status" value="1"/>
</dbReference>
<evidence type="ECO:0000256" key="2">
    <source>
        <dbReference type="ARBA" id="ARBA00024200"/>
    </source>
</evidence>
<comment type="caution">
    <text evidence="4">The sequence shown here is derived from an EMBL/GenBank/DDBJ whole genome shotgun (WGS) entry which is preliminary data.</text>
</comment>
<proteinExistence type="inferred from homology"/>
<reference evidence="4 5" key="1">
    <citation type="submission" date="2017-06" db="EMBL/GenBank/DDBJ databases">
        <title>Hymenobacter amundsenii sp. nov. isolated from regoliths in Antarctica.</title>
        <authorList>
            <person name="Sedlacek I."/>
            <person name="Kralova S."/>
            <person name="Pantucek R."/>
            <person name="Svec P."/>
            <person name="Holochova P."/>
            <person name="Stankova E."/>
            <person name="Vrbovska V."/>
            <person name="Busse H.-J."/>
        </authorList>
    </citation>
    <scope>NUCLEOTIDE SEQUENCE [LARGE SCALE GENOMIC DNA]</scope>
    <source>
        <strain evidence="4 5">CCM 8682</strain>
    </source>
</reference>
<dbReference type="Pfam" id="PF02597">
    <property type="entry name" value="ThiS"/>
    <property type="match status" value="1"/>
</dbReference>
<protein>
    <recommendedName>
        <fullName evidence="3">Molybdopterin synthase sulfur carrier subunit</fullName>
    </recommendedName>
</protein>
<evidence type="ECO:0000256" key="1">
    <source>
        <dbReference type="ARBA" id="ARBA00022741"/>
    </source>
</evidence>
<evidence type="ECO:0000313" key="5">
    <source>
        <dbReference type="Proteomes" id="UP000197277"/>
    </source>
</evidence>
<keyword evidence="5" id="KW-1185">Reference proteome</keyword>
<dbReference type="Proteomes" id="UP000197277">
    <property type="component" value="Unassembled WGS sequence"/>
</dbReference>
<dbReference type="InterPro" id="IPR044672">
    <property type="entry name" value="MOCS2A"/>
</dbReference>
<evidence type="ECO:0000313" key="4">
    <source>
        <dbReference type="EMBL" id="OWP63831.1"/>
    </source>
</evidence>
<dbReference type="InterPro" id="IPR016155">
    <property type="entry name" value="Mopterin_synth/thiamin_S_b"/>
</dbReference>
<dbReference type="InterPro" id="IPR003749">
    <property type="entry name" value="ThiS/MoaD-like"/>
</dbReference>
<dbReference type="PANTHER" id="PTHR33359:SF1">
    <property type="entry name" value="MOLYBDOPTERIN SYNTHASE SULFUR CARRIER SUBUNIT"/>
    <property type="match status" value="1"/>
</dbReference>
<sequence length="80" mass="8265">MNLKIALFGIAREIVGQSTLDVAAPEGQSAQGLLLALHAQYPALAGLTSLAVAVNNEYAADDTLLHERDEIALIPPVSGG</sequence>
<dbReference type="GO" id="GO:0000166">
    <property type="term" value="F:nucleotide binding"/>
    <property type="evidence" value="ECO:0007669"/>
    <property type="project" value="UniProtKB-KW"/>
</dbReference>
<dbReference type="GO" id="GO:1990133">
    <property type="term" value="C:molybdopterin adenylyltransferase complex"/>
    <property type="evidence" value="ECO:0007669"/>
    <property type="project" value="TreeGrafter"/>
</dbReference>
<dbReference type="UniPathway" id="UPA00344"/>